<organism evidence="2">
    <name type="scientific">Arundo donax</name>
    <name type="common">Giant reed</name>
    <name type="synonym">Donax arundinaceus</name>
    <dbReference type="NCBI Taxonomy" id="35708"/>
    <lineage>
        <taxon>Eukaryota</taxon>
        <taxon>Viridiplantae</taxon>
        <taxon>Streptophyta</taxon>
        <taxon>Embryophyta</taxon>
        <taxon>Tracheophyta</taxon>
        <taxon>Spermatophyta</taxon>
        <taxon>Magnoliopsida</taxon>
        <taxon>Liliopsida</taxon>
        <taxon>Poales</taxon>
        <taxon>Poaceae</taxon>
        <taxon>PACMAD clade</taxon>
        <taxon>Arundinoideae</taxon>
        <taxon>Arundineae</taxon>
        <taxon>Arundo</taxon>
    </lineage>
</organism>
<name>A0A0A9AR06_ARUDO</name>
<evidence type="ECO:0000313" key="2">
    <source>
        <dbReference type="EMBL" id="JAD54149.1"/>
    </source>
</evidence>
<dbReference type="EMBL" id="GBRH01243746">
    <property type="protein sequence ID" value="JAD54149.1"/>
    <property type="molecule type" value="Transcribed_RNA"/>
</dbReference>
<evidence type="ECO:0000256" key="1">
    <source>
        <dbReference type="SAM" id="Phobius"/>
    </source>
</evidence>
<reference evidence="2" key="1">
    <citation type="submission" date="2014-09" db="EMBL/GenBank/DDBJ databases">
        <authorList>
            <person name="Magalhaes I.L.F."/>
            <person name="Oliveira U."/>
            <person name="Santos F.R."/>
            <person name="Vidigal T.H.D.A."/>
            <person name="Brescovit A.D."/>
            <person name="Santos A.J."/>
        </authorList>
    </citation>
    <scope>NUCLEOTIDE SEQUENCE</scope>
    <source>
        <tissue evidence="2">Shoot tissue taken approximately 20 cm above the soil surface</tissue>
    </source>
</reference>
<keyword evidence="1" id="KW-0472">Membrane</keyword>
<proteinExistence type="predicted"/>
<keyword evidence="1" id="KW-1133">Transmembrane helix</keyword>
<feature type="transmembrane region" description="Helical" evidence="1">
    <location>
        <begin position="16"/>
        <end position="36"/>
    </location>
</feature>
<sequence>MKETCNYEHKMNWFTRFLHCMFSCATSFPMFMHYVVMTR</sequence>
<protein>
    <submittedName>
        <fullName evidence="2">Uncharacterized protein</fullName>
    </submittedName>
</protein>
<accession>A0A0A9AR06</accession>
<dbReference type="AlphaFoldDB" id="A0A0A9AR06"/>
<keyword evidence="1" id="KW-0812">Transmembrane</keyword>
<reference evidence="2" key="2">
    <citation type="journal article" date="2015" name="Data Brief">
        <title>Shoot transcriptome of the giant reed, Arundo donax.</title>
        <authorList>
            <person name="Barrero R.A."/>
            <person name="Guerrero F.D."/>
            <person name="Moolhuijzen P."/>
            <person name="Goolsby J.A."/>
            <person name="Tidwell J."/>
            <person name="Bellgard S.E."/>
            <person name="Bellgard M.I."/>
        </authorList>
    </citation>
    <scope>NUCLEOTIDE SEQUENCE</scope>
    <source>
        <tissue evidence="2">Shoot tissue taken approximately 20 cm above the soil surface</tissue>
    </source>
</reference>